<keyword evidence="5" id="KW-1185">Reference proteome</keyword>
<dbReference type="EMBL" id="BDQF01000013">
    <property type="protein sequence ID" value="GAW82553.1"/>
    <property type="molecule type" value="Genomic_DNA"/>
</dbReference>
<feature type="region of interest" description="Disordered" evidence="2">
    <location>
        <begin position="774"/>
        <end position="822"/>
    </location>
</feature>
<keyword evidence="1" id="KW-0493">Microtubule</keyword>
<dbReference type="Pfam" id="PF17681">
    <property type="entry name" value="GCP_N_terminal"/>
    <property type="match status" value="1"/>
</dbReference>
<organism evidence="4 5">
    <name type="scientific">Plasmodium gonderi</name>
    <dbReference type="NCBI Taxonomy" id="77519"/>
    <lineage>
        <taxon>Eukaryota</taxon>
        <taxon>Sar</taxon>
        <taxon>Alveolata</taxon>
        <taxon>Apicomplexa</taxon>
        <taxon>Aconoidasida</taxon>
        <taxon>Haemosporida</taxon>
        <taxon>Plasmodiidae</taxon>
        <taxon>Plasmodium</taxon>
        <taxon>Plasmodium (Plasmodium)</taxon>
    </lineage>
</organism>
<dbReference type="Proteomes" id="UP000195521">
    <property type="component" value="Unassembled WGS sequence"/>
</dbReference>
<dbReference type="OrthoDB" id="775571at2759"/>
<dbReference type="GeneID" id="39749290"/>
<evidence type="ECO:0000313" key="4">
    <source>
        <dbReference type="EMBL" id="GAW82553.1"/>
    </source>
</evidence>
<feature type="region of interest" description="Disordered" evidence="2">
    <location>
        <begin position="311"/>
        <end position="341"/>
    </location>
</feature>
<comment type="caution">
    <text evidence="4">The sequence shown here is derived from an EMBL/GenBank/DDBJ whole genome shotgun (WGS) entry which is preliminary data.</text>
</comment>
<dbReference type="RefSeq" id="XP_028545142.1">
    <property type="nucleotide sequence ID" value="XM_028689341.1"/>
</dbReference>
<proteinExistence type="predicted"/>
<evidence type="ECO:0000256" key="1">
    <source>
        <dbReference type="ARBA" id="ARBA00022701"/>
    </source>
</evidence>
<feature type="compositionally biased region" description="Basic residues" evidence="2">
    <location>
        <begin position="318"/>
        <end position="334"/>
    </location>
</feature>
<feature type="compositionally biased region" description="Basic and acidic residues" evidence="2">
    <location>
        <begin position="437"/>
        <end position="449"/>
    </location>
</feature>
<reference evidence="5" key="1">
    <citation type="submission" date="2017-04" db="EMBL/GenBank/DDBJ databases">
        <title>Plasmodium gonderi genome.</title>
        <authorList>
            <person name="Arisue N."/>
            <person name="Honma H."/>
            <person name="Kawai S."/>
            <person name="Tougan T."/>
            <person name="Tanabe K."/>
            <person name="Horii T."/>
        </authorList>
    </citation>
    <scope>NUCLEOTIDE SEQUENCE [LARGE SCALE GENOMIC DNA]</scope>
    <source>
        <strain evidence="5">ATCC 30045</strain>
    </source>
</reference>
<feature type="domain" description="Gamma tubulin complex component protein N-terminal" evidence="3">
    <location>
        <begin position="913"/>
        <end position="1013"/>
    </location>
</feature>
<evidence type="ECO:0000313" key="5">
    <source>
        <dbReference type="Proteomes" id="UP000195521"/>
    </source>
</evidence>
<sequence>MTSTYINEIRKKQKEYLSYLFGKFEKYSNEKVITNLINKSLNEISLHPFQDVNNNEVIDDINGFINELTINAEYKKKKIFKHLCEIFLNDKFYIYDEKDRYELKFVILKLLFLISESRTIDNTKHIDYLYDKYFLIKEENVPVVLNINEKNALDDINIFNIQEESKYLKELYDTDDEIITLSTISCEEDIQNDEDEKNKSQHYDLLSDTNNQLDNYKTQTKCDSDTKNNYSRFYEKEYTQYVDNYMKSKNDLTYENVIKNISQCVYEYPYNEDVGYEWKSFNESSSLQNRKSIQSLDSFSSYERYNKYRENENACQGRSKKNSSRNHIHRRMRNHSSSATSDEDILISLKKRQNKSKYEPYSRKYKEEHYFFNNINLFDEEHYGTDDKDRNIIYETDIYNLHNVFFSDTRHEDHAWESWEAGSGDNNYGMTNTLLEGEVRDRTSQRRDDTSEDNPLGHRSIILGDLALQGYRFNEQVKATSSNSQKCRNIIIVDKENNKGKFLDEKQTINERKMKRKNTFYVSEIFIIKEILMMLSLNCPIKFKEDYFTKFSDFLFNKAMDKKKIKEDFLFYIHIEKYEKNESVIKYRAVIKNMMNIKLYNIRRRIFKNYVKKIKKVSIKLFYLNIFFFLVDKFRYFFFLLPHNLNDIINHIIYIRENISNDEGKNNIFLLFQHINLNDNKSRRSNRNLYYPGNFLECFIDSLKCIYSEWTCIIDILYNYHTLLVMRQYNIAPVTDEKIWEFLNRMGTIRVIDYLRVDHFVNWKNKKRKKYQREEFTPEELEEEEKKKKKKKKNEMNSDPDKERKKSKHFSTSRKHRSIKHGRNRWHNAREIFDEQNLFSFRSLSLIHLHVIVNKYLYVWNNLYDFVNFMLSYLLYNISIRDYAYFNVNYDNAKKFSVFYDMTVLYWRNCQIMNNKSLEKIFRFLLNGLNVYYSKHISNWIKMGKIDDKFNEFFVYSKENIDDEPFRNQTLLIKKQSEFVICPEFFNSFVFSLISLGNNIRLFMKICNEKDIDYIDYYLRCAEQQSCLNRSMDKEIIRSFVCDKKLGNENYHTDLDYRYNNIHNGNNPDDGNVDEFDEYDDADSCDEVHFTPELPNISKRLHENTLNYYYNIENLKHIQNNSLDIIPKILETCRNKENRLPYFNKCIMSLNVSYDLYVKKFLQEQFFHCFLKSNRIFLHSLMKYAYLLEYFCCLRSLVFLEISDFISPFFELIFKETSIPIIDERNINTTFRQCIVHNSNQLHRSSINVKEGSCYSCSSFLHKRFVLLHMKILLAKDSHYKKEKKKNLHQGKKTGDFMHKQWDDSYWPNCMVCSREENGLSSVSDGQKKNSISFVSTSRNRNDQRDDHLLNGRMDNAIGGEARLSNYINDIRKGQQTKEQVTLVQRENTSRNQDSQYIREYSIYQELIKNFYKEEIITNILKRFHFTLRENKLYNNNINVISYRNLIIETRSGGTCFVDFLFDSKCLEKYSTIFSYFLEIKKSLHILNLVHIFYKYLKIKKVQHYEQAHVIIISLCILKYKIFFFLNTLYTYYQWILNFSWNHFIITLLKSKSLYQIKHSHQLYINFLIETMLIPIRTRHEELHNFYIINEYRKNNALFEEYERKFFNHAINKNKEHNLKTPPFQQKTWDNNISILHQTDDYNFGPTPRRDDLNVGISRVSYGGDNISPPDADIYLGQIKRNVDTSTNEDINVVKSNSTFQSSFNKQFLLNELFSNNLLNMLFIPSQIYEILLKLSKLFNINFDLNFDNSYDMTFFQSEKETLDEVHDYEEQQQRQDEDDEKEIMNVKNGIINSNNTIAAGEIEKNIKYGKRDSDENNPSDREHILFSINNHIKTLSKIFDIHYLEFMIKLNIISLNVNENSFFGPNKDSRLFNHVLRLDKTILKKITSLQYMLSFHSVGRNQTGTTHMQL</sequence>
<gene>
    <name evidence="4" type="ORF">PGO_125510</name>
</gene>
<dbReference type="InterPro" id="IPR041470">
    <property type="entry name" value="GCP_N"/>
</dbReference>
<accession>A0A1Y1JQ28</accession>
<evidence type="ECO:0000256" key="2">
    <source>
        <dbReference type="SAM" id="MobiDB-lite"/>
    </source>
</evidence>
<feature type="compositionally biased region" description="Basic and acidic residues" evidence="2">
    <location>
        <begin position="794"/>
        <end position="804"/>
    </location>
</feature>
<protein>
    <recommendedName>
        <fullName evidence="3">Gamma tubulin complex component protein N-terminal domain-containing protein</fullName>
    </recommendedName>
</protein>
<feature type="region of interest" description="Disordered" evidence="2">
    <location>
        <begin position="436"/>
        <end position="456"/>
    </location>
</feature>
<dbReference type="GO" id="GO:0005874">
    <property type="term" value="C:microtubule"/>
    <property type="evidence" value="ECO:0007669"/>
    <property type="project" value="UniProtKB-KW"/>
</dbReference>
<feature type="compositionally biased region" description="Basic residues" evidence="2">
    <location>
        <begin position="805"/>
        <end position="822"/>
    </location>
</feature>
<evidence type="ECO:0000259" key="3">
    <source>
        <dbReference type="Pfam" id="PF17681"/>
    </source>
</evidence>
<name>A0A1Y1JQ28_PLAGO</name>
<dbReference type="OMA" id="LEYFCCL"/>